<proteinExistence type="predicted"/>
<dbReference type="AlphaFoldDB" id="B6VBU8"/>
<organism evidence="1">
    <name type="scientific">Caenorhabditis angaria</name>
    <dbReference type="NCBI Taxonomy" id="860376"/>
    <lineage>
        <taxon>Eukaryota</taxon>
        <taxon>Metazoa</taxon>
        <taxon>Ecdysozoa</taxon>
        <taxon>Nematoda</taxon>
        <taxon>Chromadorea</taxon>
        <taxon>Rhabditida</taxon>
        <taxon>Rhabditina</taxon>
        <taxon>Rhabditomorpha</taxon>
        <taxon>Rhabditoidea</taxon>
        <taxon>Rhabditidae</taxon>
        <taxon>Peloderinae</taxon>
        <taxon>Caenorhabditis</taxon>
    </lineage>
</organism>
<reference evidence="1" key="1">
    <citation type="journal article" date="2008" name="Genome Res.">
        <title>Multigenome DNA sequence conservation identifies Hox cis-regulatory elements.</title>
        <authorList>
            <person name="Kuntz S.G."/>
            <person name="Schwarz E.M."/>
            <person name="DeModena J.A."/>
            <person name="De Buysscher T."/>
            <person name="Trout D."/>
            <person name="Shizuya H."/>
            <person name="Sternberg P.W."/>
            <person name="Wold B.J."/>
        </authorList>
    </citation>
    <scope>NUCLEOTIDE SEQUENCE</scope>
    <source>
        <strain evidence="1">PS1010</strain>
    </source>
</reference>
<dbReference type="Gene3D" id="3.40.50.1820">
    <property type="entry name" value="alpha/beta hydrolase"/>
    <property type="match status" value="1"/>
</dbReference>
<dbReference type="EMBL" id="FJ362376">
    <property type="protein sequence ID" value="ACI49191.1"/>
    <property type="molecule type" value="Genomic_DNA"/>
</dbReference>
<evidence type="ECO:0008006" key="2">
    <source>
        <dbReference type="Google" id="ProtNLM"/>
    </source>
</evidence>
<accession>B6VBU8</accession>
<dbReference type="PANTHER" id="PTHR43329">
    <property type="entry name" value="EPOXIDE HYDROLASE"/>
    <property type="match status" value="1"/>
</dbReference>
<gene>
    <name evidence="1" type="ORF">Csp3_JD02.019</name>
</gene>
<sequence>MAWTFDDMNNLKLCFRSNQMGLRNKKNFTDEDLEAWKYVFSSNGASFKYPINYYRNLFSDVKAFDKEITLEMPILIIWGDNDGALESNMAKISLKNLKNGRLEFIAGASHWVQQDEPEKCNNLMREFFAEK</sequence>
<protein>
    <recommendedName>
        <fullName evidence="2">AB hydrolase-1 domain-containing protein</fullName>
    </recommendedName>
</protein>
<evidence type="ECO:0000313" key="1">
    <source>
        <dbReference type="EMBL" id="ACI49191.1"/>
    </source>
</evidence>
<dbReference type="InterPro" id="IPR029058">
    <property type="entry name" value="AB_hydrolase_fold"/>
</dbReference>
<dbReference type="SUPFAM" id="SSF53474">
    <property type="entry name" value="alpha/beta-Hydrolases"/>
    <property type="match status" value="1"/>
</dbReference>
<name>B6VBU8_9PELO</name>